<dbReference type="Pfam" id="PF00293">
    <property type="entry name" value="NUDIX"/>
    <property type="match status" value="1"/>
</dbReference>
<dbReference type="EMBL" id="CABPSN010000009">
    <property type="protein sequence ID" value="VVE51447.1"/>
    <property type="molecule type" value="Genomic_DNA"/>
</dbReference>
<dbReference type="InterPro" id="IPR015797">
    <property type="entry name" value="NUDIX_hydrolase-like_dom_sf"/>
</dbReference>
<dbReference type="InterPro" id="IPR020476">
    <property type="entry name" value="Nudix_hydrolase"/>
</dbReference>
<comment type="similarity">
    <text evidence="3">Belongs to the Nudix hydrolase family.</text>
</comment>
<reference evidence="6 7" key="1">
    <citation type="submission" date="2019-08" db="EMBL/GenBank/DDBJ databases">
        <authorList>
            <person name="Peeters C."/>
        </authorList>
    </citation>
    <scope>NUCLEOTIDE SEQUENCE [LARGE SCALE GENOMIC DNA]</scope>
    <source>
        <strain evidence="6 7">LMG 31011</strain>
    </source>
</reference>
<feature type="domain" description="Nudix hydrolase" evidence="5">
    <location>
        <begin position="21"/>
        <end position="146"/>
    </location>
</feature>
<dbReference type="AlphaFoldDB" id="A0A5E4YSI7"/>
<dbReference type="RefSeq" id="WP_150578063.1">
    <property type="nucleotide sequence ID" value="NZ_CABPSN010000009.1"/>
</dbReference>
<evidence type="ECO:0000313" key="7">
    <source>
        <dbReference type="Proteomes" id="UP000366819"/>
    </source>
</evidence>
<dbReference type="Gene3D" id="3.90.79.10">
    <property type="entry name" value="Nucleoside Triphosphate Pyrophosphohydrolase"/>
    <property type="match status" value="1"/>
</dbReference>
<dbReference type="PROSITE" id="PS00893">
    <property type="entry name" value="NUDIX_BOX"/>
    <property type="match status" value="1"/>
</dbReference>
<evidence type="ECO:0000313" key="6">
    <source>
        <dbReference type="EMBL" id="VVE51447.1"/>
    </source>
</evidence>
<dbReference type="InterPro" id="IPR020084">
    <property type="entry name" value="NUDIX_hydrolase_CS"/>
</dbReference>
<evidence type="ECO:0000256" key="1">
    <source>
        <dbReference type="ARBA" id="ARBA00001946"/>
    </source>
</evidence>
<dbReference type="InterPro" id="IPR000086">
    <property type="entry name" value="NUDIX_hydrolase_dom"/>
</dbReference>
<dbReference type="EC" id="3.6.1.-" evidence="6"/>
<dbReference type="GO" id="GO:0016787">
    <property type="term" value="F:hydrolase activity"/>
    <property type="evidence" value="ECO:0007669"/>
    <property type="project" value="UniProtKB-KW"/>
</dbReference>
<dbReference type="PANTHER" id="PTHR43046:SF16">
    <property type="entry name" value="ADP-RIBOSE PYROPHOSPHATASE YJHB-RELATED"/>
    <property type="match status" value="1"/>
</dbReference>
<accession>A0A5E4YSI7</accession>
<dbReference type="PROSITE" id="PS51462">
    <property type="entry name" value="NUDIX"/>
    <property type="match status" value="1"/>
</dbReference>
<keyword evidence="2 3" id="KW-0378">Hydrolase</keyword>
<comment type="cofactor">
    <cofactor evidence="1">
        <name>Mg(2+)</name>
        <dbReference type="ChEBI" id="CHEBI:18420"/>
    </cofactor>
</comment>
<dbReference type="SUPFAM" id="SSF55811">
    <property type="entry name" value="Nudix"/>
    <property type="match status" value="1"/>
</dbReference>
<feature type="region of interest" description="Disordered" evidence="4">
    <location>
        <begin position="133"/>
        <end position="154"/>
    </location>
</feature>
<gene>
    <name evidence="6" type="primary">rppH</name>
    <name evidence="6" type="ORF">PAQ31011_04737</name>
</gene>
<keyword evidence="7" id="KW-1185">Reference proteome</keyword>
<sequence length="154" mass="17522">MLLLARMGSYWRNIVRSVRSPKTVGVRALIVDETNRVLLVRHTYLPGWFTPGGGVEKGESPVAAIRREIYEETTLQVTGEPQCFHVYFTNRESRDDYPILYVVREYSGNATIGDESEIAEIGWFPVDSLPDGTSPSTRRRVAEFRGLSPKSDRW</sequence>
<dbReference type="PRINTS" id="PR00502">
    <property type="entry name" value="NUDIXFAMILY"/>
</dbReference>
<protein>
    <submittedName>
        <fullName evidence="6">RNA pyrophosphohydrolase</fullName>
        <ecNumber evidence="6">3.6.1.-</ecNumber>
    </submittedName>
</protein>
<dbReference type="OrthoDB" id="5511555at2"/>
<proteinExistence type="inferred from homology"/>
<evidence type="ECO:0000256" key="2">
    <source>
        <dbReference type="ARBA" id="ARBA00022801"/>
    </source>
</evidence>
<organism evidence="6 7">
    <name type="scientific">Pandoraea aquatica</name>
    <dbReference type="NCBI Taxonomy" id="2508290"/>
    <lineage>
        <taxon>Bacteria</taxon>
        <taxon>Pseudomonadati</taxon>
        <taxon>Pseudomonadota</taxon>
        <taxon>Betaproteobacteria</taxon>
        <taxon>Burkholderiales</taxon>
        <taxon>Burkholderiaceae</taxon>
        <taxon>Pandoraea</taxon>
    </lineage>
</organism>
<dbReference type="Proteomes" id="UP000366819">
    <property type="component" value="Unassembled WGS sequence"/>
</dbReference>
<name>A0A5E4YSI7_9BURK</name>
<dbReference type="PANTHER" id="PTHR43046">
    <property type="entry name" value="GDP-MANNOSE MANNOSYL HYDROLASE"/>
    <property type="match status" value="1"/>
</dbReference>
<evidence type="ECO:0000259" key="5">
    <source>
        <dbReference type="PROSITE" id="PS51462"/>
    </source>
</evidence>
<evidence type="ECO:0000256" key="3">
    <source>
        <dbReference type="RuleBase" id="RU003476"/>
    </source>
</evidence>
<evidence type="ECO:0000256" key="4">
    <source>
        <dbReference type="SAM" id="MobiDB-lite"/>
    </source>
</evidence>